<dbReference type="InterPro" id="IPR003779">
    <property type="entry name" value="CMD-like"/>
</dbReference>
<dbReference type="Proteomes" id="UP000610966">
    <property type="component" value="Unassembled WGS sequence"/>
</dbReference>
<evidence type="ECO:0000313" key="3">
    <source>
        <dbReference type="Proteomes" id="UP000610966"/>
    </source>
</evidence>
<comment type="caution">
    <text evidence="2">The sequence shown here is derived from an EMBL/GenBank/DDBJ whole genome shotgun (WGS) entry which is preliminary data.</text>
</comment>
<dbReference type="PANTHER" id="PTHR35446">
    <property type="entry name" value="SI:CH211-175M2.5"/>
    <property type="match status" value="1"/>
</dbReference>
<gene>
    <name evidence="2" type="ORF">Mth01_50490</name>
</gene>
<dbReference type="SUPFAM" id="SSF69118">
    <property type="entry name" value="AhpD-like"/>
    <property type="match status" value="1"/>
</dbReference>
<dbReference type="EMBL" id="BOOG01000062">
    <property type="protein sequence ID" value="GIH72796.1"/>
    <property type="molecule type" value="Genomic_DNA"/>
</dbReference>
<protein>
    <submittedName>
        <fullName evidence="2">Carboxymuconolactone decarboxylase</fullName>
    </submittedName>
</protein>
<dbReference type="InterPro" id="IPR029032">
    <property type="entry name" value="AhpD-like"/>
</dbReference>
<sequence>MTTAISPRDAAERTEPSVRFAKIAADYTNGSNHRGSTKPHITLNPDAFGILSLFEFRPETEGPLNALAEVLLRGESTLTPGERELIAAYVSGLNECRFCFSCHAAFAAAQLPEGMALIEQVRADLERAPVSTKMKALLKIAAAVQEGGRNVDENDVTAAREVGATDLEIHDTVLIAAAFCMFNRYVDGLATLAPDDRSFYARQAEVIVSAGYRGSPAET</sequence>
<dbReference type="PANTHER" id="PTHR35446:SF2">
    <property type="entry name" value="CARBOXYMUCONOLACTONE DECARBOXYLASE-LIKE DOMAIN-CONTAINING PROTEIN"/>
    <property type="match status" value="1"/>
</dbReference>
<proteinExistence type="predicted"/>
<dbReference type="Pfam" id="PF02627">
    <property type="entry name" value="CMD"/>
    <property type="match status" value="1"/>
</dbReference>
<dbReference type="GO" id="GO:0051920">
    <property type="term" value="F:peroxiredoxin activity"/>
    <property type="evidence" value="ECO:0007669"/>
    <property type="project" value="InterPro"/>
</dbReference>
<dbReference type="AlphaFoldDB" id="A0A8J3W2H2"/>
<keyword evidence="3" id="KW-1185">Reference proteome</keyword>
<organism evidence="2 3">
    <name type="scientific">Sphaerimonospora thailandensis</name>
    <dbReference type="NCBI Taxonomy" id="795644"/>
    <lineage>
        <taxon>Bacteria</taxon>
        <taxon>Bacillati</taxon>
        <taxon>Actinomycetota</taxon>
        <taxon>Actinomycetes</taxon>
        <taxon>Streptosporangiales</taxon>
        <taxon>Streptosporangiaceae</taxon>
        <taxon>Sphaerimonospora</taxon>
    </lineage>
</organism>
<feature type="domain" description="Carboxymuconolactone decarboxylase-like" evidence="1">
    <location>
        <begin position="63"/>
        <end position="108"/>
    </location>
</feature>
<evidence type="ECO:0000259" key="1">
    <source>
        <dbReference type="Pfam" id="PF02627"/>
    </source>
</evidence>
<dbReference type="Gene3D" id="1.20.1290.10">
    <property type="entry name" value="AhpD-like"/>
    <property type="match status" value="1"/>
</dbReference>
<name>A0A8J3W2H2_9ACTN</name>
<accession>A0A8J3W2H2</accession>
<reference evidence="2" key="1">
    <citation type="submission" date="2021-01" db="EMBL/GenBank/DDBJ databases">
        <title>Whole genome shotgun sequence of Sphaerimonospora thailandensis NBRC 107569.</title>
        <authorList>
            <person name="Komaki H."/>
            <person name="Tamura T."/>
        </authorList>
    </citation>
    <scope>NUCLEOTIDE SEQUENCE</scope>
    <source>
        <strain evidence="2">NBRC 107569</strain>
    </source>
</reference>
<evidence type="ECO:0000313" key="2">
    <source>
        <dbReference type="EMBL" id="GIH72796.1"/>
    </source>
</evidence>